<evidence type="ECO:0000259" key="1">
    <source>
        <dbReference type="SMART" id="SM00849"/>
    </source>
</evidence>
<comment type="caution">
    <text evidence="2">The sequence shown here is derived from an EMBL/GenBank/DDBJ whole genome shotgun (WGS) entry which is preliminary data.</text>
</comment>
<keyword evidence="3" id="KW-1185">Reference proteome</keyword>
<evidence type="ECO:0000313" key="3">
    <source>
        <dbReference type="Proteomes" id="UP000730618"/>
    </source>
</evidence>
<dbReference type="PANTHER" id="PTHR43694">
    <property type="entry name" value="RIBONUCLEASE J"/>
    <property type="match status" value="1"/>
</dbReference>
<dbReference type="InterPro" id="IPR011108">
    <property type="entry name" value="RMMBL"/>
</dbReference>
<keyword evidence="2" id="KW-0378">Hydrolase</keyword>
<dbReference type="Proteomes" id="UP000730618">
    <property type="component" value="Unassembled WGS sequence"/>
</dbReference>
<protein>
    <submittedName>
        <fullName evidence="2">Ribonuclease J</fullName>
        <ecNumber evidence="2">3.1.-.-</ecNumber>
    </submittedName>
</protein>
<feature type="domain" description="Metallo-beta-lactamase" evidence="1">
    <location>
        <begin position="15"/>
        <end position="227"/>
    </location>
</feature>
<organism evidence="2 3">
    <name type="scientific">Paenibacillus allorhizosphaerae</name>
    <dbReference type="NCBI Taxonomy" id="2849866"/>
    <lineage>
        <taxon>Bacteria</taxon>
        <taxon>Bacillati</taxon>
        <taxon>Bacillota</taxon>
        <taxon>Bacilli</taxon>
        <taxon>Bacillales</taxon>
        <taxon>Paenibacillaceae</taxon>
        <taxon>Paenibacillus</taxon>
    </lineage>
</organism>
<dbReference type="InterPro" id="IPR001279">
    <property type="entry name" value="Metallo-B-lactamas"/>
</dbReference>
<accession>A0ABM8VB62</accession>
<dbReference type="SMART" id="SM00849">
    <property type="entry name" value="Lactamase_B"/>
    <property type="match status" value="1"/>
</dbReference>
<dbReference type="PANTHER" id="PTHR43694:SF1">
    <property type="entry name" value="RIBONUCLEASE J"/>
    <property type="match status" value="1"/>
</dbReference>
<dbReference type="RefSeq" id="WP_218096700.1">
    <property type="nucleotide sequence ID" value="NZ_CAJVCE010000001.1"/>
</dbReference>
<reference evidence="2 3" key="1">
    <citation type="submission" date="2021-06" db="EMBL/GenBank/DDBJ databases">
        <authorList>
            <person name="Criscuolo A."/>
        </authorList>
    </citation>
    <scope>NUCLEOTIDE SEQUENCE [LARGE SCALE GENOMIC DNA]</scope>
    <source>
        <strain evidence="3">CIP 111802</strain>
    </source>
</reference>
<gene>
    <name evidence="2" type="primary">rnj_2</name>
    <name evidence="2" type="ORF">PAECIP111802_00329</name>
</gene>
<dbReference type="EMBL" id="CAJVCE010000001">
    <property type="protein sequence ID" value="CAG7616797.1"/>
    <property type="molecule type" value="Genomic_DNA"/>
</dbReference>
<dbReference type="EC" id="3.1.-.-" evidence="2"/>
<name>A0ABM8VB62_9BACL</name>
<proteinExistence type="predicted"/>
<dbReference type="GO" id="GO:0016787">
    <property type="term" value="F:hydrolase activity"/>
    <property type="evidence" value="ECO:0007669"/>
    <property type="project" value="UniProtKB-KW"/>
</dbReference>
<dbReference type="Pfam" id="PF07521">
    <property type="entry name" value="RMMBL"/>
    <property type="match status" value="1"/>
</dbReference>
<evidence type="ECO:0000313" key="2">
    <source>
        <dbReference type="EMBL" id="CAG7616797.1"/>
    </source>
</evidence>
<sequence>MSSDRLTFFNGTVGTGVQVLYGNGGTGLLFDFGIPHRGLIDAFNVATFDPIRLFPRRGARQLLLGGMAPPIMELYDEAQIDQPLKRSVQQLWGNKSFPEYDSLSVYISHVHQDHIAILPYAREGLKVYMSRDTHSLYRGIVASGEYGDTKAAIVPLDHLTKVDFGGFIMHMIEMDHDATGAAGILIESSEFKIAFTGDWTRNGYHPERIDRFIELCRTKEVDVLITESTHPKPGPERATEPDVVKKYINIVKEAEGMVYFQSLPRNVERMTNCIHEAVTAGRHVALDYGLAVLWSETLRSGIKALEGHPVFDVMDTVRIVEATVPDGMPLPFGAITVEEMIRRKSELVYFLTYPSLPMLIELETMGDRSARSHYIVGNSPMNPDQQVYLEKYVAQFGMALHKIGTSGHASAAALSDLIKRISPKAVIPMHSGNPRALDTAGVPVYYPERGETIAVRELIASAAKQS</sequence>